<proteinExistence type="predicted"/>
<organism evidence="1">
    <name type="scientific">Brachypodium distachyon</name>
    <name type="common">Purple false brome</name>
    <name type="synonym">Trachynia distachya</name>
    <dbReference type="NCBI Taxonomy" id="15368"/>
    <lineage>
        <taxon>Eukaryota</taxon>
        <taxon>Viridiplantae</taxon>
        <taxon>Streptophyta</taxon>
        <taxon>Embryophyta</taxon>
        <taxon>Tracheophyta</taxon>
        <taxon>Spermatophyta</taxon>
        <taxon>Magnoliopsida</taxon>
        <taxon>Liliopsida</taxon>
        <taxon>Poales</taxon>
        <taxon>Poaceae</taxon>
        <taxon>BOP clade</taxon>
        <taxon>Pooideae</taxon>
        <taxon>Stipodae</taxon>
        <taxon>Brachypodieae</taxon>
        <taxon>Brachypodium</taxon>
    </lineage>
</organism>
<accession>A0A2K2DM96</accession>
<dbReference type="AlphaFoldDB" id="A0A2K2DM96"/>
<reference evidence="2" key="3">
    <citation type="submission" date="2018-08" db="UniProtKB">
        <authorList>
            <consortium name="EnsemblPlants"/>
        </authorList>
    </citation>
    <scope>IDENTIFICATION</scope>
    <source>
        <strain evidence="2">cv. Bd21</strain>
    </source>
</reference>
<evidence type="ECO:0000313" key="2">
    <source>
        <dbReference type="EnsemblPlants" id="PNT75406"/>
    </source>
</evidence>
<reference evidence="1 2" key="1">
    <citation type="journal article" date="2010" name="Nature">
        <title>Genome sequencing and analysis of the model grass Brachypodium distachyon.</title>
        <authorList>
            <consortium name="International Brachypodium Initiative"/>
        </authorList>
    </citation>
    <scope>NUCLEOTIDE SEQUENCE [LARGE SCALE GENOMIC DNA]</scope>
    <source>
        <strain evidence="1 2">Bd21</strain>
    </source>
</reference>
<dbReference type="EMBL" id="CM000880">
    <property type="protein sequence ID" value="PNT75406.1"/>
    <property type="molecule type" value="Genomic_DNA"/>
</dbReference>
<evidence type="ECO:0000313" key="1">
    <source>
        <dbReference type="EMBL" id="PNT75406.1"/>
    </source>
</evidence>
<evidence type="ECO:0000313" key="3">
    <source>
        <dbReference type="Proteomes" id="UP000008810"/>
    </source>
</evidence>
<dbReference type="Proteomes" id="UP000008810">
    <property type="component" value="Chromosome 1"/>
</dbReference>
<keyword evidence="3" id="KW-1185">Reference proteome</keyword>
<reference evidence="1" key="2">
    <citation type="submission" date="2017-06" db="EMBL/GenBank/DDBJ databases">
        <title>WGS assembly of Brachypodium distachyon.</title>
        <authorList>
            <consortium name="The International Brachypodium Initiative"/>
            <person name="Lucas S."/>
            <person name="Harmon-Smith M."/>
            <person name="Lail K."/>
            <person name="Tice H."/>
            <person name="Grimwood J."/>
            <person name="Bruce D."/>
            <person name="Barry K."/>
            <person name="Shu S."/>
            <person name="Lindquist E."/>
            <person name="Wang M."/>
            <person name="Pitluck S."/>
            <person name="Vogel J.P."/>
            <person name="Garvin D.F."/>
            <person name="Mockler T.C."/>
            <person name="Schmutz J."/>
            <person name="Rokhsar D."/>
            <person name="Bevan M.W."/>
        </authorList>
    </citation>
    <scope>NUCLEOTIDE SEQUENCE</scope>
    <source>
        <strain evidence="1">Bd21</strain>
    </source>
</reference>
<dbReference type="EnsemblPlants" id="PNT75406">
    <property type="protein sequence ID" value="PNT75406"/>
    <property type="gene ID" value="BRADI_1g31875v3"/>
</dbReference>
<name>A0A2K2DM96_BRADI</name>
<dbReference type="Gramene" id="PNT75406">
    <property type="protein sequence ID" value="PNT75406"/>
    <property type="gene ID" value="BRADI_1g31875v3"/>
</dbReference>
<sequence length="36" mass="4034">MGILILAYAEEYFDSASFTTPYPPPNKSVVNHPIYS</sequence>
<protein>
    <submittedName>
        <fullName evidence="1 2">Uncharacterized protein</fullName>
    </submittedName>
</protein>
<gene>
    <name evidence="1" type="ORF">BRADI_1g31875v3</name>
</gene>
<dbReference type="InParanoid" id="A0A2K2DM96"/>